<organism evidence="6 7">
    <name type="scientific">Tremella mesenterica</name>
    <name type="common">Jelly fungus</name>
    <dbReference type="NCBI Taxonomy" id="5217"/>
    <lineage>
        <taxon>Eukaryota</taxon>
        <taxon>Fungi</taxon>
        <taxon>Dikarya</taxon>
        <taxon>Basidiomycota</taxon>
        <taxon>Agaricomycotina</taxon>
        <taxon>Tremellomycetes</taxon>
        <taxon>Tremellales</taxon>
        <taxon>Tremellaceae</taxon>
        <taxon>Tremella</taxon>
    </lineage>
</organism>
<dbReference type="EMBL" id="SDIL01000070">
    <property type="protein sequence ID" value="RXK37385.1"/>
    <property type="molecule type" value="Genomic_DNA"/>
</dbReference>
<dbReference type="InParanoid" id="A0A4Q1BIB0"/>
<name>A0A4Q1BIB0_TREME</name>
<keyword evidence="3" id="KW-0496">Mitochondrion</keyword>
<dbReference type="Pfam" id="PF02238">
    <property type="entry name" value="COX7a"/>
    <property type="match status" value="1"/>
</dbReference>
<dbReference type="Proteomes" id="UP000289152">
    <property type="component" value="Unassembled WGS sequence"/>
</dbReference>
<comment type="caution">
    <text evidence="6">The sequence shown here is derived from an EMBL/GenBank/DDBJ whole genome shotgun (WGS) entry which is preliminary data.</text>
</comment>
<dbReference type="OrthoDB" id="5511599at2759"/>
<keyword evidence="4 5" id="KW-0472">Membrane</keyword>
<evidence type="ECO:0000256" key="4">
    <source>
        <dbReference type="ARBA" id="ARBA00023136"/>
    </source>
</evidence>
<proteinExistence type="predicted"/>
<keyword evidence="5" id="KW-0812">Transmembrane</keyword>
<evidence type="ECO:0000256" key="2">
    <source>
        <dbReference type="ARBA" id="ARBA00022792"/>
    </source>
</evidence>
<reference evidence="6 7" key="1">
    <citation type="submission" date="2016-06" db="EMBL/GenBank/DDBJ databases">
        <title>Evolution of pathogenesis and genome organization in the Tremellales.</title>
        <authorList>
            <person name="Cuomo C."/>
            <person name="Litvintseva A."/>
            <person name="Heitman J."/>
            <person name="Chen Y."/>
            <person name="Sun S."/>
            <person name="Springer D."/>
            <person name="Dromer F."/>
            <person name="Young S."/>
            <person name="Zeng Q."/>
            <person name="Chapman S."/>
            <person name="Gujja S."/>
            <person name="Saif S."/>
            <person name="Birren B."/>
        </authorList>
    </citation>
    <scope>NUCLEOTIDE SEQUENCE [LARGE SCALE GENOMIC DNA]</scope>
    <source>
        <strain evidence="6 7">ATCC 28783</strain>
    </source>
</reference>
<evidence type="ECO:0000313" key="7">
    <source>
        <dbReference type="Proteomes" id="UP000289152"/>
    </source>
</evidence>
<gene>
    <name evidence="6" type="ORF">M231_05372</name>
</gene>
<comment type="subcellular location">
    <subcellularLocation>
        <location evidence="1">Mitochondrion inner membrane</location>
    </subcellularLocation>
</comment>
<evidence type="ECO:0000256" key="3">
    <source>
        <dbReference type="ARBA" id="ARBA00023128"/>
    </source>
</evidence>
<accession>A0A4Q1BIB0</accession>
<dbReference type="InterPro" id="IPR039297">
    <property type="entry name" value="COX7a"/>
</dbReference>
<evidence type="ECO:0000256" key="1">
    <source>
        <dbReference type="ARBA" id="ARBA00004273"/>
    </source>
</evidence>
<dbReference type="AlphaFoldDB" id="A0A4Q1BIB0"/>
<protein>
    <submittedName>
        <fullName evidence="6">Uncharacterized protein</fullName>
    </submittedName>
</protein>
<keyword evidence="2" id="KW-0999">Mitochondrion inner membrane</keyword>
<evidence type="ECO:0000313" key="6">
    <source>
        <dbReference type="EMBL" id="RXK37385.1"/>
    </source>
</evidence>
<dbReference type="STRING" id="5217.A0A4Q1BIB0"/>
<sequence length="71" mass="8024">MIGWLVNRPNTVREKQIAMQSLAGKTPVYLRAPRSKLYFNAYMVLFTVSFVGSTVQLVNYSLGRAKKVGEE</sequence>
<evidence type="ECO:0000256" key="5">
    <source>
        <dbReference type="SAM" id="Phobius"/>
    </source>
</evidence>
<keyword evidence="7" id="KW-1185">Reference proteome</keyword>
<keyword evidence="5" id="KW-1133">Transmembrane helix</keyword>
<dbReference type="GO" id="GO:0005743">
    <property type="term" value="C:mitochondrial inner membrane"/>
    <property type="evidence" value="ECO:0007669"/>
    <property type="project" value="UniProtKB-SubCell"/>
</dbReference>
<feature type="transmembrane region" description="Helical" evidence="5">
    <location>
        <begin position="37"/>
        <end position="58"/>
    </location>
</feature>